<dbReference type="EMBL" id="AP017378">
    <property type="protein sequence ID" value="BBD08220.1"/>
    <property type="molecule type" value="Genomic_DNA"/>
</dbReference>
<accession>A0A2Z6AYE7</accession>
<sequence>MLQRILILTLWLILCLGSNVLTADEYHTGLVNEIHAPSFETEGRTW</sequence>
<dbReference type="Proteomes" id="UP000269883">
    <property type="component" value="Chromosome"/>
</dbReference>
<reference evidence="1 2" key="1">
    <citation type="journal article" date="2018" name="Sci. Adv.">
        <title>Multi-heme cytochromes provide a pathway for survival in energy-limited environments.</title>
        <authorList>
            <person name="Deng X."/>
            <person name="Dohmae N."/>
            <person name="Nealson K.H."/>
            <person name="Hashimoto K."/>
            <person name="Okamoto A."/>
        </authorList>
    </citation>
    <scope>NUCLEOTIDE SEQUENCE [LARGE SCALE GENOMIC DNA]</scope>
    <source>
        <strain evidence="1 2">IS5</strain>
    </source>
</reference>
<name>A0A2Z6AYE7_9BACT</name>
<evidence type="ECO:0000313" key="2">
    <source>
        <dbReference type="Proteomes" id="UP000269883"/>
    </source>
</evidence>
<proteinExistence type="predicted"/>
<keyword evidence="2" id="KW-1185">Reference proteome</keyword>
<protein>
    <submittedName>
        <fullName evidence="1">Uncharacterized protein</fullName>
    </submittedName>
</protein>
<gene>
    <name evidence="1" type="ORF">DFE_1494</name>
</gene>
<dbReference type="AlphaFoldDB" id="A0A2Z6AYE7"/>
<evidence type="ECO:0000313" key="1">
    <source>
        <dbReference type="EMBL" id="BBD08220.1"/>
    </source>
</evidence>
<dbReference type="KEGG" id="dfl:DFE_1494"/>
<organism evidence="1 2">
    <name type="scientific">Desulfovibrio ferrophilus</name>
    <dbReference type="NCBI Taxonomy" id="241368"/>
    <lineage>
        <taxon>Bacteria</taxon>
        <taxon>Pseudomonadati</taxon>
        <taxon>Thermodesulfobacteriota</taxon>
        <taxon>Desulfovibrionia</taxon>
        <taxon>Desulfovibrionales</taxon>
        <taxon>Desulfovibrionaceae</taxon>
        <taxon>Desulfovibrio</taxon>
    </lineage>
</organism>